<evidence type="ECO:0000256" key="7">
    <source>
        <dbReference type="ARBA" id="ARBA00035182"/>
    </source>
</evidence>
<dbReference type="GO" id="GO:0003735">
    <property type="term" value="F:structural constituent of ribosome"/>
    <property type="evidence" value="ECO:0007669"/>
    <property type="project" value="InterPro"/>
</dbReference>
<evidence type="ECO:0000256" key="6">
    <source>
        <dbReference type="ARBA" id="ARBA00023274"/>
    </source>
</evidence>
<dbReference type="GO" id="GO:0006412">
    <property type="term" value="P:translation"/>
    <property type="evidence" value="ECO:0007669"/>
    <property type="project" value="TreeGrafter"/>
</dbReference>
<protein>
    <recommendedName>
        <fullName evidence="7">Large ribosomal subunit protein mL51</fullName>
    </recommendedName>
    <alternativeName>
        <fullName evidence="8">39S ribosomal protein L51, mitochondrial</fullName>
    </alternativeName>
</protein>
<evidence type="ECO:0000256" key="2">
    <source>
        <dbReference type="ARBA" id="ARBA00010972"/>
    </source>
</evidence>
<dbReference type="OrthoDB" id="10059330at2759"/>
<dbReference type="InterPro" id="IPR019373">
    <property type="entry name" value="Ribosomal_mL51"/>
</dbReference>
<keyword evidence="5" id="KW-0496">Mitochondrion</keyword>
<keyword evidence="4" id="KW-0689">Ribosomal protein</keyword>
<dbReference type="PANTHER" id="PTHR13409:SF0">
    <property type="entry name" value="LARGE RIBOSOMAL SUBUNIT PROTEIN ML51"/>
    <property type="match status" value="1"/>
</dbReference>
<keyword evidence="6" id="KW-0687">Ribonucleoprotein</keyword>
<evidence type="ECO:0000256" key="8">
    <source>
        <dbReference type="ARBA" id="ARBA00035419"/>
    </source>
</evidence>
<dbReference type="AlphaFoldDB" id="A0A7R8XCI9"/>
<reference evidence="9" key="1">
    <citation type="submission" date="2020-11" db="EMBL/GenBank/DDBJ databases">
        <authorList>
            <person name="Tran Van P."/>
        </authorList>
    </citation>
    <scope>NUCLEOTIDE SEQUENCE</scope>
</reference>
<evidence type="ECO:0000256" key="1">
    <source>
        <dbReference type="ARBA" id="ARBA00004173"/>
    </source>
</evidence>
<dbReference type="EMBL" id="LR901098">
    <property type="protein sequence ID" value="CAD7247786.1"/>
    <property type="molecule type" value="Genomic_DNA"/>
</dbReference>
<evidence type="ECO:0000256" key="3">
    <source>
        <dbReference type="ARBA" id="ARBA00022946"/>
    </source>
</evidence>
<gene>
    <name evidence="9" type="ORF">DSTB1V02_LOCUS7611</name>
</gene>
<dbReference type="EMBL" id="CAJPEV010001581">
    <property type="protein sequence ID" value="CAG0893378.1"/>
    <property type="molecule type" value="Genomic_DNA"/>
</dbReference>
<dbReference type="PANTHER" id="PTHR13409">
    <property type="entry name" value="MITOCHONDRIAL 39S RIBOSOMAL PROTEIN L51"/>
    <property type="match status" value="1"/>
</dbReference>
<proteinExistence type="inferred from homology"/>
<keyword evidence="3" id="KW-0809">Transit peptide</keyword>
<dbReference type="Pfam" id="PF10244">
    <property type="entry name" value="MRP-L51"/>
    <property type="match status" value="1"/>
</dbReference>
<sequence length="191" mass="22647">MTSTWRKCGHFLHKNFTSIVGQQMGRTVDTYHVQVRWKSRPNYFAERVAEGPVLRRHGYEEKILLSGPLPRTVKTNTPIKVIPPYKPKESWTEKRAHFGQNDYVDILGPPGALHPAKLMYGVPQWLRGFHGNEMQTLTRQKAFYGRYWQQKQPAKWEQVTKRIRYLYRVMNQKHVTYKPYSKERIVYTGPK</sequence>
<name>A0A7R8XCI9_9CRUS</name>
<keyword evidence="10" id="KW-1185">Reference proteome</keyword>
<evidence type="ECO:0000313" key="9">
    <source>
        <dbReference type="EMBL" id="CAD7247786.1"/>
    </source>
</evidence>
<evidence type="ECO:0000256" key="4">
    <source>
        <dbReference type="ARBA" id="ARBA00022980"/>
    </source>
</evidence>
<evidence type="ECO:0000256" key="5">
    <source>
        <dbReference type="ARBA" id="ARBA00023128"/>
    </source>
</evidence>
<accession>A0A7R8XCI9</accession>
<organism evidence="9">
    <name type="scientific">Darwinula stevensoni</name>
    <dbReference type="NCBI Taxonomy" id="69355"/>
    <lineage>
        <taxon>Eukaryota</taxon>
        <taxon>Metazoa</taxon>
        <taxon>Ecdysozoa</taxon>
        <taxon>Arthropoda</taxon>
        <taxon>Crustacea</taxon>
        <taxon>Oligostraca</taxon>
        <taxon>Ostracoda</taxon>
        <taxon>Podocopa</taxon>
        <taxon>Podocopida</taxon>
        <taxon>Darwinulocopina</taxon>
        <taxon>Darwinuloidea</taxon>
        <taxon>Darwinulidae</taxon>
        <taxon>Darwinula</taxon>
    </lineage>
</organism>
<dbReference type="Proteomes" id="UP000677054">
    <property type="component" value="Unassembled WGS sequence"/>
</dbReference>
<comment type="similarity">
    <text evidence="2">Belongs to the mitochondrion-specific ribosomal protein mL51 family.</text>
</comment>
<evidence type="ECO:0000313" key="10">
    <source>
        <dbReference type="Proteomes" id="UP000677054"/>
    </source>
</evidence>
<dbReference type="GO" id="GO:0005762">
    <property type="term" value="C:mitochondrial large ribosomal subunit"/>
    <property type="evidence" value="ECO:0007669"/>
    <property type="project" value="TreeGrafter"/>
</dbReference>
<comment type="subcellular location">
    <subcellularLocation>
        <location evidence="1">Mitochondrion</location>
    </subcellularLocation>
</comment>